<dbReference type="AlphaFoldDB" id="A0A5C4N363"/>
<accession>A0A5C4N363</accession>
<evidence type="ECO:0000313" key="2">
    <source>
        <dbReference type="EMBL" id="TNC50730.1"/>
    </source>
</evidence>
<sequence length="206" mass="21486">MKFILVLMFSLMGAAAQAQSCAARVNSQELIIVPEAMGAPSPGLRERLRMWPSRTWDRTWGERVDCDSAAIVHFLATTMRLDQTEGYCLAEDDWHGWLLVPGARNYRGRCTKTVCDRVNVVAGGMELLGKTMMSLAAGRRVDSDSEAVTAVAHGTGAVLVSGQAPAVAASLGQSAATLGAALSVPAAAGAAAVTVIGVGGAFYLCS</sequence>
<organism evidence="2 3">
    <name type="scientific">Rubellimicrobium rubrum</name>
    <dbReference type="NCBI Taxonomy" id="2585369"/>
    <lineage>
        <taxon>Bacteria</taxon>
        <taxon>Pseudomonadati</taxon>
        <taxon>Pseudomonadota</taxon>
        <taxon>Alphaproteobacteria</taxon>
        <taxon>Rhodobacterales</taxon>
        <taxon>Roseobacteraceae</taxon>
        <taxon>Rubellimicrobium</taxon>
    </lineage>
</organism>
<protein>
    <submittedName>
        <fullName evidence="2">Uncharacterized protein</fullName>
    </submittedName>
</protein>
<evidence type="ECO:0000256" key="1">
    <source>
        <dbReference type="SAM" id="SignalP"/>
    </source>
</evidence>
<feature type="signal peptide" evidence="1">
    <location>
        <begin position="1"/>
        <end position="18"/>
    </location>
</feature>
<reference evidence="2 3" key="1">
    <citation type="submission" date="2019-06" db="EMBL/GenBank/DDBJ databases">
        <title>YIM 131921 draft genome.</title>
        <authorList>
            <person name="Jiang L."/>
        </authorList>
    </citation>
    <scope>NUCLEOTIDE SEQUENCE [LARGE SCALE GENOMIC DNA]</scope>
    <source>
        <strain evidence="2 3">YIM 131921</strain>
    </source>
</reference>
<proteinExistence type="predicted"/>
<evidence type="ECO:0000313" key="3">
    <source>
        <dbReference type="Proteomes" id="UP000305887"/>
    </source>
</evidence>
<dbReference type="EMBL" id="VDFU01000006">
    <property type="protein sequence ID" value="TNC50730.1"/>
    <property type="molecule type" value="Genomic_DNA"/>
</dbReference>
<name>A0A5C4N363_9RHOB</name>
<gene>
    <name evidence="2" type="ORF">FHG66_07065</name>
</gene>
<dbReference type="Proteomes" id="UP000305887">
    <property type="component" value="Unassembled WGS sequence"/>
</dbReference>
<feature type="chain" id="PRO_5022670947" evidence="1">
    <location>
        <begin position="19"/>
        <end position="206"/>
    </location>
</feature>
<dbReference type="OrthoDB" id="7651719at2"/>
<comment type="caution">
    <text evidence="2">The sequence shown here is derived from an EMBL/GenBank/DDBJ whole genome shotgun (WGS) entry which is preliminary data.</text>
</comment>
<dbReference type="RefSeq" id="WP_139076051.1">
    <property type="nucleotide sequence ID" value="NZ_VDFU01000006.1"/>
</dbReference>
<keyword evidence="3" id="KW-1185">Reference proteome</keyword>
<keyword evidence="1" id="KW-0732">Signal</keyword>